<evidence type="ECO:0000313" key="2">
    <source>
        <dbReference type="EMBL" id="MBV3392397.1"/>
    </source>
</evidence>
<name>A0AAW4MSQ3_9FIRM</name>
<protein>
    <submittedName>
        <fullName evidence="1">Uncharacterized protein</fullName>
    </submittedName>
</protein>
<accession>A0AAW4MSQ3</accession>
<keyword evidence="4" id="KW-1185">Reference proteome</keyword>
<dbReference type="Pfam" id="PF05135">
    <property type="entry name" value="Phage_connect_1"/>
    <property type="match status" value="1"/>
</dbReference>
<gene>
    <name evidence="1" type="ORF">KSV97_03510</name>
    <name evidence="2" type="ORF">KSW06_03825</name>
</gene>
<dbReference type="AlphaFoldDB" id="A0AAW4MSQ3"/>
<dbReference type="EMBL" id="JAHOEL010000016">
    <property type="protein sequence ID" value="MBV3392397.1"/>
    <property type="molecule type" value="Genomic_DNA"/>
</dbReference>
<dbReference type="EMBL" id="JAHOEF010000015">
    <property type="protein sequence ID" value="MBV3382312.1"/>
    <property type="molecule type" value="Genomic_DNA"/>
</dbReference>
<dbReference type="InterPro" id="IPR021146">
    <property type="entry name" value="Phage_gp6-like_head-tail"/>
</dbReference>
<dbReference type="Proteomes" id="UP001196408">
    <property type="component" value="Unassembled WGS sequence"/>
</dbReference>
<reference evidence="1 4" key="1">
    <citation type="submission" date="2021-06" db="EMBL/GenBank/DDBJ databases">
        <title>Collection of gut derived symbiotic bacterial strains cultured from healthy donors.</title>
        <authorList>
            <person name="Lin H."/>
            <person name="Littmann E."/>
            <person name="Pamer E.G."/>
        </authorList>
    </citation>
    <scope>NUCLEOTIDE SEQUENCE</scope>
    <source>
        <strain evidence="2 4">MSK.21.70</strain>
        <strain evidence="1">MSK.21.82</strain>
    </source>
</reference>
<organism evidence="1 3">
    <name type="scientific">Catenibacterium mitsuokai</name>
    <dbReference type="NCBI Taxonomy" id="100886"/>
    <lineage>
        <taxon>Bacteria</taxon>
        <taxon>Bacillati</taxon>
        <taxon>Bacillota</taxon>
        <taxon>Erysipelotrichia</taxon>
        <taxon>Erysipelotrichales</taxon>
        <taxon>Coprobacillaceae</taxon>
        <taxon>Catenibacterium</taxon>
    </lineage>
</organism>
<dbReference type="Proteomes" id="UP001197492">
    <property type="component" value="Unassembled WGS sequence"/>
</dbReference>
<evidence type="ECO:0000313" key="3">
    <source>
        <dbReference type="Proteomes" id="UP001196408"/>
    </source>
</evidence>
<comment type="caution">
    <text evidence="1">The sequence shown here is derived from an EMBL/GenBank/DDBJ whole genome shotgun (WGS) entry which is preliminary data.</text>
</comment>
<proteinExistence type="predicted"/>
<evidence type="ECO:0000313" key="1">
    <source>
        <dbReference type="EMBL" id="MBV3382312.1"/>
    </source>
</evidence>
<sequence>MDLVEIVAERTGTSQGRAKIYVEMAKQRALAHTNRTVYITAMDFCVADLACAMYFREGMVGESSHSEGGITSTFQSSTYEDILSTLNNLRLIRAGGIVHEKKPEGNQ</sequence>
<evidence type="ECO:0000313" key="4">
    <source>
        <dbReference type="Proteomes" id="UP001197492"/>
    </source>
</evidence>
<dbReference type="RefSeq" id="WP_217747277.1">
    <property type="nucleotide sequence ID" value="NZ_JAHOEB010000016.1"/>
</dbReference>